<comment type="cofactor">
    <cofactor evidence="1 6">
        <name>Zn(2+)</name>
        <dbReference type="ChEBI" id="CHEBI:29105"/>
    </cofactor>
</comment>
<protein>
    <submittedName>
        <fullName evidence="8">L-iditol 2-dehydrogenase</fullName>
    </submittedName>
</protein>
<keyword evidence="9" id="KW-1185">Reference proteome</keyword>
<evidence type="ECO:0000259" key="7">
    <source>
        <dbReference type="SMART" id="SM00829"/>
    </source>
</evidence>
<dbReference type="SUPFAM" id="SSF51735">
    <property type="entry name" value="NAD(P)-binding Rossmann-fold domains"/>
    <property type="match status" value="1"/>
</dbReference>
<dbReference type="InterPro" id="IPR011032">
    <property type="entry name" value="GroES-like_sf"/>
</dbReference>
<dbReference type="AlphaFoldDB" id="A0A1H5HJP2"/>
<evidence type="ECO:0000313" key="8">
    <source>
        <dbReference type="EMBL" id="SEE27478.1"/>
    </source>
</evidence>
<dbReference type="PANTHER" id="PTHR43161">
    <property type="entry name" value="SORBITOL DEHYDROGENASE"/>
    <property type="match status" value="1"/>
</dbReference>
<dbReference type="Pfam" id="PF00107">
    <property type="entry name" value="ADH_zinc_N"/>
    <property type="match status" value="1"/>
</dbReference>
<dbReference type="STRING" id="561176.SAMN04488561_0857"/>
<organism evidence="8 9">
    <name type="scientific">Jiangella alba</name>
    <dbReference type="NCBI Taxonomy" id="561176"/>
    <lineage>
        <taxon>Bacteria</taxon>
        <taxon>Bacillati</taxon>
        <taxon>Actinomycetota</taxon>
        <taxon>Actinomycetes</taxon>
        <taxon>Jiangellales</taxon>
        <taxon>Jiangellaceae</taxon>
        <taxon>Jiangella</taxon>
    </lineage>
</organism>
<dbReference type="RefSeq" id="WP_069110355.1">
    <property type="nucleotide sequence ID" value="NZ_FNUC01000003.1"/>
</dbReference>
<dbReference type="InterPro" id="IPR013149">
    <property type="entry name" value="ADH-like_C"/>
</dbReference>
<evidence type="ECO:0000256" key="3">
    <source>
        <dbReference type="ARBA" id="ARBA00022723"/>
    </source>
</evidence>
<evidence type="ECO:0000256" key="6">
    <source>
        <dbReference type="RuleBase" id="RU361277"/>
    </source>
</evidence>
<keyword evidence="3 6" id="KW-0479">Metal-binding</keyword>
<evidence type="ECO:0000256" key="2">
    <source>
        <dbReference type="ARBA" id="ARBA00008072"/>
    </source>
</evidence>
<dbReference type="InterPro" id="IPR002328">
    <property type="entry name" value="ADH_Zn_CS"/>
</dbReference>
<dbReference type="Proteomes" id="UP000181980">
    <property type="component" value="Unassembled WGS sequence"/>
</dbReference>
<sequence>MTRAAVLTTPGVIELQQRDTPRPAAGEALVEVLAVGVCGSDLHYFTEGRIGDFVVTAPLVLGHEASGRVIAVGADVRRLRPGDRVAIEPGVSCGGCGPCRTGRYNLCPDVRFLATPPVDGAFTEVLSVPEPFLHPIPDHVSDNAGALMEPLSVALWAHDKAQTGPGDHVLVTGAGPVGLLAATVARLRGAASVLVVDVVPERLDRAREHGFDATMPGRPPAARRATALIECSGSAAAVYDGLDALAPAGRAVLVGMPAERELRIPAAAVQGRELTITGTFRYAHTYPAAIGLVASGRIDLDRFVTAEFGLGDVQRALEAPRADPSILKAVVHPQRS</sequence>
<accession>A0A1H5HJP2</accession>
<proteinExistence type="inferred from homology"/>
<dbReference type="Gene3D" id="3.90.180.10">
    <property type="entry name" value="Medium-chain alcohol dehydrogenases, catalytic domain"/>
    <property type="match status" value="1"/>
</dbReference>
<comment type="similarity">
    <text evidence="2 6">Belongs to the zinc-containing alcohol dehydrogenase family.</text>
</comment>
<dbReference type="Gene3D" id="3.40.50.720">
    <property type="entry name" value="NAD(P)-binding Rossmann-like Domain"/>
    <property type="match status" value="1"/>
</dbReference>
<dbReference type="PANTHER" id="PTHR43161:SF9">
    <property type="entry name" value="SORBITOL DEHYDROGENASE"/>
    <property type="match status" value="1"/>
</dbReference>
<evidence type="ECO:0000256" key="5">
    <source>
        <dbReference type="ARBA" id="ARBA00023002"/>
    </source>
</evidence>
<dbReference type="CDD" id="cd05285">
    <property type="entry name" value="sorbitol_DH"/>
    <property type="match status" value="1"/>
</dbReference>
<dbReference type="OrthoDB" id="9797931at2"/>
<reference evidence="9" key="1">
    <citation type="submission" date="2016-10" db="EMBL/GenBank/DDBJ databases">
        <authorList>
            <person name="Varghese N."/>
            <person name="Submissions S."/>
        </authorList>
    </citation>
    <scope>NUCLEOTIDE SEQUENCE [LARGE SCALE GENOMIC DNA]</scope>
    <source>
        <strain evidence="9">DSM 45237</strain>
    </source>
</reference>
<evidence type="ECO:0000256" key="1">
    <source>
        <dbReference type="ARBA" id="ARBA00001947"/>
    </source>
</evidence>
<dbReference type="EMBL" id="FNUC01000003">
    <property type="protein sequence ID" value="SEE27478.1"/>
    <property type="molecule type" value="Genomic_DNA"/>
</dbReference>
<dbReference type="SMART" id="SM00829">
    <property type="entry name" value="PKS_ER"/>
    <property type="match status" value="1"/>
</dbReference>
<keyword evidence="5" id="KW-0560">Oxidoreductase</keyword>
<feature type="domain" description="Enoyl reductase (ER)" evidence="7">
    <location>
        <begin position="8"/>
        <end position="331"/>
    </location>
</feature>
<dbReference type="Pfam" id="PF08240">
    <property type="entry name" value="ADH_N"/>
    <property type="match status" value="1"/>
</dbReference>
<dbReference type="GO" id="GO:0008270">
    <property type="term" value="F:zinc ion binding"/>
    <property type="evidence" value="ECO:0007669"/>
    <property type="project" value="InterPro"/>
</dbReference>
<dbReference type="PROSITE" id="PS00059">
    <property type="entry name" value="ADH_ZINC"/>
    <property type="match status" value="1"/>
</dbReference>
<evidence type="ECO:0000256" key="4">
    <source>
        <dbReference type="ARBA" id="ARBA00022833"/>
    </source>
</evidence>
<dbReference type="InterPro" id="IPR020843">
    <property type="entry name" value="ER"/>
</dbReference>
<evidence type="ECO:0000313" key="9">
    <source>
        <dbReference type="Proteomes" id="UP000181980"/>
    </source>
</evidence>
<dbReference type="GO" id="GO:0016616">
    <property type="term" value="F:oxidoreductase activity, acting on the CH-OH group of donors, NAD or NADP as acceptor"/>
    <property type="evidence" value="ECO:0007669"/>
    <property type="project" value="InterPro"/>
</dbReference>
<gene>
    <name evidence="8" type="ORF">SAMN04488561_0857</name>
</gene>
<dbReference type="InterPro" id="IPR036291">
    <property type="entry name" value="NAD(P)-bd_dom_sf"/>
</dbReference>
<keyword evidence="4 6" id="KW-0862">Zinc</keyword>
<name>A0A1H5HJP2_9ACTN</name>
<dbReference type="InterPro" id="IPR013154">
    <property type="entry name" value="ADH-like_N"/>
</dbReference>
<dbReference type="InterPro" id="IPR045306">
    <property type="entry name" value="SDH-like"/>
</dbReference>
<dbReference type="SUPFAM" id="SSF50129">
    <property type="entry name" value="GroES-like"/>
    <property type="match status" value="1"/>
</dbReference>